<keyword evidence="4 12" id="KW-0436">Ligase</keyword>
<evidence type="ECO:0000256" key="10">
    <source>
        <dbReference type="ARBA" id="ARBA00048359"/>
    </source>
</evidence>
<dbReference type="Gene3D" id="3.90.740.10">
    <property type="entry name" value="Valyl/Leucyl/Isoleucyl-tRNA synthetase, editing domain"/>
    <property type="match status" value="1"/>
</dbReference>
<comment type="catalytic activity">
    <reaction evidence="10">
        <text>tRNA(Ile) + L-isoleucine + ATP = L-isoleucyl-tRNA(Ile) + AMP + diphosphate</text>
        <dbReference type="Rhea" id="RHEA:11060"/>
        <dbReference type="Rhea" id="RHEA-COMP:9666"/>
        <dbReference type="Rhea" id="RHEA-COMP:9695"/>
        <dbReference type="ChEBI" id="CHEBI:30616"/>
        <dbReference type="ChEBI" id="CHEBI:33019"/>
        <dbReference type="ChEBI" id="CHEBI:58045"/>
        <dbReference type="ChEBI" id="CHEBI:78442"/>
        <dbReference type="ChEBI" id="CHEBI:78528"/>
        <dbReference type="ChEBI" id="CHEBI:456215"/>
        <dbReference type="EC" id="6.1.1.5"/>
    </reaction>
</comment>
<gene>
    <name evidence="15" type="ORF">NLI96_g144</name>
</gene>
<evidence type="ECO:0000313" key="15">
    <source>
        <dbReference type="EMBL" id="KAJ3492208.1"/>
    </source>
</evidence>
<dbReference type="NCBIfam" id="TIGR00392">
    <property type="entry name" value="ileS"/>
    <property type="match status" value="1"/>
</dbReference>
<evidence type="ECO:0000256" key="8">
    <source>
        <dbReference type="ARBA" id="ARBA00023146"/>
    </source>
</evidence>
<organism evidence="15 16">
    <name type="scientific">Meripilus lineatus</name>
    <dbReference type="NCBI Taxonomy" id="2056292"/>
    <lineage>
        <taxon>Eukaryota</taxon>
        <taxon>Fungi</taxon>
        <taxon>Dikarya</taxon>
        <taxon>Basidiomycota</taxon>
        <taxon>Agaricomycotina</taxon>
        <taxon>Agaricomycetes</taxon>
        <taxon>Polyporales</taxon>
        <taxon>Meripilaceae</taxon>
        <taxon>Meripilus</taxon>
    </lineage>
</organism>
<dbReference type="GO" id="GO:0032543">
    <property type="term" value="P:mitochondrial translation"/>
    <property type="evidence" value="ECO:0007669"/>
    <property type="project" value="TreeGrafter"/>
</dbReference>
<dbReference type="Pfam" id="PF08264">
    <property type="entry name" value="Anticodon_1"/>
    <property type="match status" value="1"/>
</dbReference>
<dbReference type="InterPro" id="IPR033708">
    <property type="entry name" value="Anticodon_Ile_BEm"/>
</dbReference>
<feature type="domain" description="Aminoacyl-tRNA synthetase class Ia" evidence="13">
    <location>
        <begin position="81"/>
        <end position="741"/>
    </location>
</feature>
<dbReference type="InterPro" id="IPR023585">
    <property type="entry name" value="Ile-tRNA-ligase_type1"/>
</dbReference>
<dbReference type="CDD" id="cd07960">
    <property type="entry name" value="Anticodon_Ia_Ile_BEm"/>
    <property type="match status" value="1"/>
</dbReference>
<dbReference type="HAMAP" id="MF_02002">
    <property type="entry name" value="Ile_tRNA_synth_type1"/>
    <property type="match status" value="1"/>
</dbReference>
<dbReference type="InterPro" id="IPR009080">
    <property type="entry name" value="tRNAsynth_Ia_anticodon-bd"/>
</dbReference>
<dbReference type="PRINTS" id="PR00984">
    <property type="entry name" value="TRNASYNTHILE"/>
</dbReference>
<evidence type="ECO:0000256" key="4">
    <source>
        <dbReference type="ARBA" id="ARBA00022598"/>
    </source>
</evidence>
<dbReference type="GO" id="GO:0004822">
    <property type="term" value="F:isoleucine-tRNA ligase activity"/>
    <property type="evidence" value="ECO:0007669"/>
    <property type="project" value="UniProtKB-EC"/>
</dbReference>
<dbReference type="InterPro" id="IPR002301">
    <property type="entry name" value="Ile-tRNA-ligase"/>
</dbReference>
<dbReference type="SUPFAM" id="SSF50677">
    <property type="entry name" value="ValRS/IleRS/LeuRS editing domain"/>
    <property type="match status" value="1"/>
</dbReference>
<evidence type="ECO:0000256" key="6">
    <source>
        <dbReference type="ARBA" id="ARBA00022840"/>
    </source>
</evidence>
<comment type="caution">
    <text evidence="15">The sequence shown here is derived from an EMBL/GenBank/DDBJ whole genome shotgun (WGS) entry which is preliminary data.</text>
</comment>
<dbReference type="InterPro" id="IPR013155">
    <property type="entry name" value="M/V/L/I-tRNA-synth_anticd-bd"/>
</dbReference>
<dbReference type="AlphaFoldDB" id="A0AAD5VD69"/>
<evidence type="ECO:0000256" key="3">
    <source>
        <dbReference type="ARBA" id="ARBA00013165"/>
    </source>
</evidence>
<accession>A0AAD5VD69</accession>
<dbReference type="GO" id="GO:0002161">
    <property type="term" value="F:aminoacyl-tRNA deacylase activity"/>
    <property type="evidence" value="ECO:0007669"/>
    <property type="project" value="InterPro"/>
</dbReference>
<dbReference type="GO" id="GO:0005739">
    <property type="term" value="C:mitochondrion"/>
    <property type="evidence" value="ECO:0007669"/>
    <property type="project" value="UniProtKB-SubCell"/>
</dbReference>
<dbReference type="EMBL" id="JANAWD010000002">
    <property type="protein sequence ID" value="KAJ3492208.1"/>
    <property type="molecule type" value="Genomic_DNA"/>
</dbReference>
<dbReference type="InterPro" id="IPR002300">
    <property type="entry name" value="aa-tRNA-synth_Ia"/>
</dbReference>
<evidence type="ECO:0000256" key="1">
    <source>
        <dbReference type="ARBA" id="ARBA00004173"/>
    </source>
</evidence>
<keyword evidence="7 12" id="KW-0648">Protein biosynthesis</keyword>
<comment type="subcellular location">
    <subcellularLocation>
        <location evidence="1">Mitochondrion</location>
    </subcellularLocation>
</comment>
<comment type="similarity">
    <text evidence="2 12">Belongs to the class-I aminoacyl-tRNA synthetase family.</text>
</comment>
<dbReference type="PROSITE" id="PS00178">
    <property type="entry name" value="AA_TRNA_LIGASE_I"/>
    <property type="match status" value="1"/>
</dbReference>
<evidence type="ECO:0000313" key="16">
    <source>
        <dbReference type="Proteomes" id="UP001212997"/>
    </source>
</evidence>
<sequence length="1042" mass="117412">MLCPLLGLSKAASSAQPRATPVLFNTYPKYAQTTRPLIITTPKPAVNKNAFSSSLHLPKTSFTLRKDPSKDPTIASRTSQELYRWQWENAKGPLFVFHDGPPYANGDLHLGHALNKILKDIINRYNVLIGKQVHYIPGWDCHGLPIENKVLQRLEKGVHEMPASDIRRQAEAYARDEVQNQQKQFQQLGIMADWTPSSTYRTLDHDYEIRQLRVFQQMVQNGLIYKNHRPVYFSPSSLSALAEAELEYKDNHVSHSVYVSFDLEIKSQLPLIFSTIPKAQLLVWTTTPWTLTANMAIAVNPQLMYSLMRKKDDTRDGVMIVASERRDALQGILSETGFTELLCEIPGTDLSGATYKPIFSFLLKNQDVSRPPSAPYQILSSSHVTPHSGTGLVHCAPAHGYEDYQLFQSLGLIPTQASEFLICHVDHRGRFSNDICDVLGEKVGKEVKGKEVLNIGGKRITEILEDIKKLVKAEKIQHRYPYDWKTGKPVIITATTQWFANLDAIKEKAVKALDSVKFYPPQSYKRLESFIHQRSEWCISRQRSWGVPIPALYHLPTDRAVLDTDSLNHILPILQREGVGYWWQGNVEEFIPPSLRNEFEKSAEGEWVKGGDTMDVWFDSGSSWSMLDSLMSSEGERSRKHRADVCLEGSDQHRGWFQSQLLTAIGSTSPQEEGVSPYGTLITHGMVLDQEGKKMSKSLGNIVSPMTVINGGKNQKIEPAYGAEVLRLWAASVEPWNDMRIGQTVLKQSQEDLRKIRNTARFMLGNLGDRRLPEGTLESLADGLGIAEKYIMHELWKLDKTAREAYEQYNFPQVVNALSHFANITLSSFYFTATKDALYADPTEGLHRRQVLAVFDKVLDTMVSIMAPIVPHLAEEIHQTLCGTTEPIASVFSRTWKPLDDVWNQPSVEEDMKALFALRKRVLSLLEQARADKRIGHSLEADARFVFSTSSDPTSAMVKAFLTKDTAFAEQFFTVSKVYVEPATAAEVAWKYTSPGPNDAESKENVFVTVQPAAGEKCPRCWMHTKAAEDDLCNRCHACLHA</sequence>
<dbReference type="SUPFAM" id="SSF52374">
    <property type="entry name" value="Nucleotidylyl transferase"/>
    <property type="match status" value="1"/>
</dbReference>
<evidence type="ECO:0000256" key="2">
    <source>
        <dbReference type="ARBA" id="ARBA00005594"/>
    </source>
</evidence>
<dbReference type="FunFam" id="3.40.50.620:FF:000111">
    <property type="entry name" value="Mitochondrial isoleucyl-tRNA synthetase"/>
    <property type="match status" value="1"/>
</dbReference>
<dbReference type="GO" id="GO:0005524">
    <property type="term" value="F:ATP binding"/>
    <property type="evidence" value="ECO:0007669"/>
    <property type="project" value="UniProtKB-KW"/>
</dbReference>
<dbReference type="GO" id="GO:0006428">
    <property type="term" value="P:isoleucyl-tRNA aminoacylation"/>
    <property type="evidence" value="ECO:0007669"/>
    <property type="project" value="InterPro"/>
</dbReference>
<dbReference type="PANTHER" id="PTHR42765">
    <property type="entry name" value="SOLEUCYL-TRNA SYNTHETASE"/>
    <property type="match status" value="1"/>
</dbReference>
<evidence type="ECO:0000256" key="12">
    <source>
        <dbReference type="RuleBase" id="RU363035"/>
    </source>
</evidence>
<feature type="domain" description="Methionyl/Valyl/Leucyl/Isoleucyl-tRNA synthetase anticodon-binding" evidence="14">
    <location>
        <begin position="788"/>
        <end position="942"/>
    </location>
</feature>
<evidence type="ECO:0000259" key="14">
    <source>
        <dbReference type="Pfam" id="PF08264"/>
    </source>
</evidence>
<dbReference type="PANTHER" id="PTHR42765:SF1">
    <property type="entry name" value="ISOLEUCINE--TRNA LIGASE, MITOCHONDRIAL"/>
    <property type="match status" value="1"/>
</dbReference>
<keyword evidence="16" id="KW-1185">Reference proteome</keyword>
<dbReference type="Gene3D" id="3.40.50.620">
    <property type="entry name" value="HUPs"/>
    <property type="match status" value="2"/>
</dbReference>
<name>A0AAD5VD69_9APHY</name>
<dbReference type="EC" id="6.1.1.5" evidence="3"/>
<dbReference type="InterPro" id="IPR014729">
    <property type="entry name" value="Rossmann-like_a/b/a_fold"/>
</dbReference>
<protein>
    <recommendedName>
        <fullName evidence="11">Isoleucine--tRNA ligase, mitochondrial</fullName>
        <ecNumber evidence="3">6.1.1.5</ecNumber>
    </recommendedName>
    <alternativeName>
        <fullName evidence="9">Isoleucyl-tRNA synthetase</fullName>
    </alternativeName>
</protein>
<dbReference type="Gene3D" id="1.10.730.20">
    <property type="match status" value="1"/>
</dbReference>
<dbReference type="InterPro" id="IPR009008">
    <property type="entry name" value="Val/Leu/Ile-tRNA-synth_edit"/>
</dbReference>
<dbReference type="Proteomes" id="UP001212997">
    <property type="component" value="Unassembled WGS sequence"/>
</dbReference>
<dbReference type="Gene3D" id="1.10.10.830">
    <property type="entry name" value="Ile-tRNA synthetase CP2 domain-like"/>
    <property type="match status" value="1"/>
</dbReference>
<evidence type="ECO:0000259" key="13">
    <source>
        <dbReference type="Pfam" id="PF00133"/>
    </source>
</evidence>
<dbReference type="InterPro" id="IPR050081">
    <property type="entry name" value="Ile-tRNA_ligase"/>
</dbReference>
<evidence type="ECO:0000256" key="11">
    <source>
        <dbReference type="ARBA" id="ARBA00068280"/>
    </source>
</evidence>
<dbReference type="Pfam" id="PF00133">
    <property type="entry name" value="tRNA-synt_1"/>
    <property type="match status" value="1"/>
</dbReference>
<evidence type="ECO:0000256" key="5">
    <source>
        <dbReference type="ARBA" id="ARBA00022741"/>
    </source>
</evidence>
<keyword evidence="8 12" id="KW-0030">Aminoacyl-tRNA synthetase</keyword>
<evidence type="ECO:0000256" key="9">
    <source>
        <dbReference type="ARBA" id="ARBA00032665"/>
    </source>
</evidence>
<dbReference type="GO" id="GO:0000049">
    <property type="term" value="F:tRNA binding"/>
    <property type="evidence" value="ECO:0007669"/>
    <property type="project" value="InterPro"/>
</dbReference>
<dbReference type="SUPFAM" id="SSF47323">
    <property type="entry name" value="Anticodon-binding domain of a subclass of class I aminoacyl-tRNA synthetases"/>
    <property type="match status" value="1"/>
</dbReference>
<proteinExistence type="inferred from homology"/>
<dbReference type="InterPro" id="IPR001412">
    <property type="entry name" value="aa-tRNA-synth_I_CS"/>
</dbReference>
<keyword evidence="6 12" id="KW-0067">ATP-binding</keyword>
<reference evidence="15" key="1">
    <citation type="submission" date="2022-07" db="EMBL/GenBank/DDBJ databases">
        <title>Genome Sequence of Physisporinus lineatus.</title>
        <authorList>
            <person name="Buettner E."/>
        </authorList>
    </citation>
    <scope>NUCLEOTIDE SEQUENCE</scope>
    <source>
        <strain evidence="15">VT162</strain>
    </source>
</reference>
<evidence type="ECO:0000256" key="7">
    <source>
        <dbReference type="ARBA" id="ARBA00022917"/>
    </source>
</evidence>
<keyword evidence="5 12" id="KW-0547">Nucleotide-binding</keyword>